<dbReference type="Gene3D" id="3.90.280.10">
    <property type="entry name" value="PEBP-like"/>
    <property type="match status" value="1"/>
</dbReference>
<dbReference type="PANTHER" id="PTHR11362:SF82">
    <property type="entry name" value="PHOSPHATIDYLETHANOLAMINE-BINDING PROTEIN 4"/>
    <property type="match status" value="1"/>
</dbReference>
<dbReference type="GO" id="GO:0005840">
    <property type="term" value="C:ribosome"/>
    <property type="evidence" value="ECO:0007669"/>
    <property type="project" value="UniProtKB-KW"/>
</dbReference>
<feature type="coiled-coil region" evidence="1">
    <location>
        <begin position="110"/>
        <end position="137"/>
    </location>
</feature>
<evidence type="ECO:0000256" key="1">
    <source>
        <dbReference type="SAM" id="Coils"/>
    </source>
</evidence>
<dbReference type="EMBL" id="JAJVDC020000048">
    <property type="protein sequence ID" value="KAL1630340.1"/>
    <property type="molecule type" value="Genomic_DNA"/>
</dbReference>
<dbReference type="InterPro" id="IPR035810">
    <property type="entry name" value="PEBP_euk"/>
</dbReference>
<reference evidence="3 4" key="1">
    <citation type="submission" date="2024-02" db="EMBL/GenBank/DDBJ databases">
        <title>De novo assembly and annotation of 12 fungi associated with fruit tree decline syndrome in Ontario, Canada.</title>
        <authorList>
            <person name="Sulman M."/>
            <person name="Ellouze W."/>
            <person name="Ilyukhin E."/>
        </authorList>
    </citation>
    <scope>NUCLEOTIDE SEQUENCE [LARGE SCALE GENOMIC DNA]</scope>
    <source>
        <strain evidence="3 4">M1-105</strain>
    </source>
</reference>
<feature type="compositionally biased region" description="Low complexity" evidence="2">
    <location>
        <begin position="42"/>
        <end position="57"/>
    </location>
</feature>
<feature type="region of interest" description="Disordered" evidence="2">
    <location>
        <begin position="457"/>
        <end position="512"/>
    </location>
</feature>
<dbReference type="CDD" id="cd00866">
    <property type="entry name" value="PEBP_euk"/>
    <property type="match status" value="1"/>
</dbReference>
<dbReference type="Gene3D" id="1.20.58.1180">
    <property type="match status" value="1"/>
</dbReference>
<accession>A0ABR3SUW9</accession>
<keyword evidence="4" id="KW-1185">Reference proteome</keyword>
<evidence type="ECO:0000313" key="3">
    <source>
        <dbReference type="EMBL" id="KAL1630340.1"/>
    </source>
</evidence>
<dbReference type="SUPFAM" id="SSF49777">
    <property type="entry name" value="PEBP-like"/>
    <property type="match status" value="1"/>
</dbReference>
<dbReference type="InterPro" id="IPR008914">
    <property type="entry name" value="PEBP"/>
</dbReference>
<evidence type="ECO:0000313" key="4">
    <source>
        <dbReference type="Proteomes" id="UP001521116"/>
    </source>
</evidence>
<dbReference type="Pfam" id="PF01161">
    <property type="entry name" value="PBP"/>
    <property type="match status" value="1"/>
</dbReference>
<sequence>MPAARQAVRPLQACIRCAAPAKTSALQARAFTSTAAASEEAQVQKQQASSSSSAAAANLDPNTVSTRRDEAKLISSGVQPIGSRRRRAALQQSQGIPFEQLPYQCFQEARKILKSDREEKLKQIEKLRARIVHIEAQDPSVSGGEREKHVRLTSLRNDLEKLKIQADINDPIIKKKFEDGEADMTKPIYRFLAERKWKDYKYKLVEQRITQMSVIPDVLPTIKQKADVSISFGKRNVQPGDYVASEVSEIPATIRAQVFDKGERLVTVVVIDSDVPNVEKDGFDYRCHYVAANIPLSPTKPRIPLEKLSADSQVVLPWLPPFAQKGSPYHRYSVFLLEQPEGKTLDVTDIKSKTQRDNFILRSFMDRHRLKPFGVNMFRAQWDESTDEVMSRAGIEGVDIEFKMKKPEKLPYKKKDGARHLDSASYWAQRCEQAEATKYGLEAKVTEYEREIERLNSELRSAQGVPATRATASSKRRKHEPSPGPSTRSSKKARLEHEDSGTSSTDTVESSLPEDLDSLSAVSEEGSKLVQHLYQAHKFYRNVVRADHSLAYHLVQASDHLASLLTSACKQYQHRTGDLPSGSSIKAVPKGPIPSPVLARYENELISTFEAAARIFMSLLYGLKKLNSGESIPEECGAVIHSFVNNFDLLLETLKEVTSTHAAQEAAATEASTSKKRMKTRMSQNAIRDTKRESLVTRLLSNFLVNVLAVPSTNEPRHRELLEGFLFVLFRRLGSRVFLCTFGHEKCDTIEGDIAAWVDPEAPEDTPPDRQKQIDLRALDLELPVLISLLERGLAVAQHHIAPFETPGPRKQIKGFVGKPGPKPSSESLRAGLSLAARNKLEQTLARAIFRDESGGDEMAECLTMPVRQVLIDPPQKTEQDDVKVWFMEKVWELVGWQTVLTLR</sequence>
<gene>
    <name evidence="3" type="primary">MRPL35</name>
    <name evidence="3" type="ORF">SLS56_005012</name>
</gene>
<feature type="region of interest" description="Disordered" evidence="2">
    <location>
        <begin position="665"/>
        <end position="687"/>
    </location>
</feature>
<dbReference type="PANTHER" id="PTHR11362">
    <property type="entry name" value="PHOSPHATIDYLETHANOLAMINE-BINDING PROTEIN"/>
    <property type="match status" value="1"/>
</dbReference>
<keyword evidence="1" id="KW-0175">Coiled coil</keyword>
<dbReference type="InterPro" id="IPR036610">
    <property type="entry name" value="PEBP-like_sf"/>
</dbReference>
<organism evidence="3 4">
    <name type="scientific">Neofusicoccum ribis</name>
    <dbReference type="NCBI Taxonomy" id="45134"/>
    <lineage>
        <taxon>Eukaryota</taxon>
        <taxon>Fungi</taxon>
        <taxon>Dikarya</taxon>
        <taxon>Ascomycota</taxon>
        <taxon>Pezizomycotina</taxon>
        <taxon>Dothideomycetes</taxon>
        <taxon>Dothideomycetes incertae sedis</taxon>
        <taxon>Botryosphaeriales</taxon>
        <taxon>Botryosphaeriaceae</taxon>
        <taxon>Neofusicoccum</taxon>
    </lineage>
</organism>
<dbReference type="Proteomes" id="UP001521116">
    <property type="component" value="Unassembled WGS sequence"/>
</dbReference>
<feature type="region of interest" description="Disordered" evidence="2">
    <location>
        <begin position="42"/>
        <end position="84"/>
    </location>
</feature>
<comment type="caution">
    <text evidence="3">The sequence shown here is derived from an EMBL/GenBank/DDBJ whole genome shotgun (WGS) entry which is preliminary data.</text>
</comment>
<keyword evidence="3" id="KW-0689">Ribosomal protein</keyword>
<name>A0ABR3SUW9_9PEZI</name>
<protein>
    <submittedName>
        <fullName evidence="3">Mitochondrial 54S ribosomal protein YmL35</fullName>
    </submittedName>
</protein>
<evidence type="ECO:0000256" key="2">
    <source>
        <dbReference type="SAM" id="MobiDB-lite"/>
    </source>
</evidence>
<keyword evidence="3" id="KW-0687">Ribonucleoprotein</keyword>
<proteinExistence type="predicted"/>